<proteinExistence type="predicted"/>
<dbReference type="Pfam" id="PF07738">
    <property type="entry name" value="Sad1_UNC"/>
    <property type="match status" value="1"/>
</dbReference>
<evidence type="ECO:0000256" key="5">
    <source>
        <dbReference type="ARBA" id="ARBA00023136"/>
    </source>
</evidence>
<dbReference type="PANTHER" id="PTHR12911:SF8">
    <property type="entry name" value="KLAROID PROTEIN-RELATED"/>
    <property type="match status" value="1"/>
</dbReference>
<dbReference type="PANTHER" id="PTHR12911">
    <property type="entry name" value="SAD1/UNC-84-LIKE PROTEIN-RELATED"/>
    <property type="match status" value="1"/>
</dbReference>
<dbReference type="InterPro" id="IPR012919">
    <property type="entry name" value="SUN_dom"/>
</dbReference>
<dbReference type="InterPro" id="IPR045119">
    <property type="entry name" value="SUN1-5"/>
</dbReference>
<comment type="subcellular location">
    <subcellularLocation>
        <location evidence="1">Membrane</location>
    </subcellularLocation>
</comment>
<dbReference type="FunFam" id="2.60.120.260:FF:000009">
    <property type="entry name" value="SUN domain-containing protein 1 isoform X1"/>
    <property type="match status" value="1"/>
</dbReference>
<feature type="domain" description="SUN" evidence="7">
    <location>
        <begin position="144"/>
        <end position="306"/>
    </location>
</feature>
<sequence>MPRNLRSCDENVCPIELNSYFKFIIDSILPLVTISFIFGVLFLFLKNDLILEIQQNTAKIEKNVKLEVENSQKIIKKTIQISEELQKLVTLISLLRDATLRDMEQGVVLSQKSYEQLKLLMKSQLQLYDSDKTGLTDYALGISGGKILSTRSTETYNPGEPTLSFFGIPLCTQTNKAKAIIQTSVFPGECWAVKGHEAAVVIQLISKIYVTNISLEHIPQALSPTGEIDSAPKDFSIWGLSDIEGVKDAHFFGQFTYRKDGTALQTFSVQKLCSRQYQIIEFKLHSNHGHLDYTCIYRIRVHGKVNPLQY</sequence>
<dbReference type="GO" id="GO:0043495">
    <property type="term" value="F:protein-membrane adaptor activity"/>
    <property type="evidence" value="ECO:0007669"/>
    <property type="project" value="TreeGrafter"/>
</dbReference>
<evidence type="ECO:0000256" key="4">
    <source>
        <dbReference type="ARBA" id="ARBA00023054"/>
    </source>
</evidence>
<keyword evidence="4" id="KW-0175">Coiled coil</keyword>
<reference evidence="8" key="1">
    <citation type="submission" date="2015-12" db="EMBL/GenBank/DDBJ databases">
        <title>De novo transcriptome assembly of four potential Pierce s Disease insect vectors from Arizona vineyards.</title>
        <authorList>
            <person name="Tassone E.E."/>
        </authorList>
    </citation>
    <scope>NUCLEOTIDE SEQUENCE</scope>
</reference>
<dbReference type="GO" id="GO:0034993">
    <property type="term" value="C:meiotic nuclear membrane microtubule tethering complex"/>
    <property type="evidence" value="ECO:0007669"/>
    <property type="project" value="TreeGrafter"/>
</dbReference>
<protein>
    <recommendedName>
        <fullName evidence="7">SUN domain-containing protein</fullName>
    </recommendedName>
</protein>
<organism evidence="8">
    <name type="scientific">Clastoptera arizonana</name>
    <name type="common">Arizona spittle bug</name>
    <dbReference type="NCBI Taxonomy" id="38151"/>
    <lineage>
        <taxon>Eukaryota</taxon>
        <taxon>Metazoa</taxon>
        <taxon>Ecdysozoa</taxon>
        <taxon>Arthropoda</taxon>
        <taxon>Hexapoda</taxon>
        <taxon>Insecta</taxon>
        <taxon>Pterygota</taxon>
        <taxon>Neoptera</taxon>
        <taxon>Paraneoptera</taxon>
        <taxon>Hemiptera</taxon>
        <taxon>Auchenorrhyncha</taxon>
        <taxon>Cercopoidea</taxon>
        <taxon>Clastopteridae</taxon>
        <taxon>Clastoptera</taxon>
    </lineage>
</organism>
<dbReference type="AlphaFoldDB" id="A0A1B6C1S9"/>
<evidence type="ECO:0000256" key="3">
    <source>
        <dbReference type="ARBA" id="ARBA00022989"/>
    </source>
</evidence>
<dbReference type="EMBL" id="GEDC01030098">
    <property type="protein sequence ID" value="JAS07200.1"/>
    <property type="molecule type" value="Transcribed_RNA"/>
</dbReference>
<dbReference type="Gene3D" id="2.60.120.260">
    <property type="entry name" value="Galactose-binding domain-like"/>
    <property type="match status" value="1"/>
</dbReference>
<evidence type="ECO:0000256" key="2">
    <source>
        <dbReference type="ARBA" id="ARBA00022692"/>
    </source>
</evidence>
<evidence type="ECO:0000256" key="1">
    <source>
        <dbReference type="ARBA" id="ARBA00004370"/>
    </source>
</evidence>
<name>A0A1B6C1S9_9HEMI</name>
<evidence type="ECO:0000259" key="7">
    <source>
        <dbReference type="PROSITE" id="PS51469"/>
    </source>
</evidence>
<keyword evidence="3 6" id="KW-1133">Transmembrane helix</keyword>
<gene>
    <name evidence="8" type="ORF">g.9083</name>
</gene>
<accession>A0A1B6C1S9</accession>
<keyword evidence="5 6" id="KW-0472">Membrane</keyword>
<evidence type="ECO:0000313" key="8">
    <source>
        <dbReference type="EMBL" id="JAS07200.1"/>
    </source>
</evidence>
<evidence type="ECO:0000256" key="6">
    <source>
        <dbReference type="SAM" id="Phobius"/>
    </source>
</evidence>
<keyword evidence="2 6" id="KW-0812">Transmembrane</keyword>
<dbReference type="PROSITE" id="PS51469">
    <property type="entry name" value="SUN"/>
    <property type="match status" value="1"/>
</dbReference>
<feature type="transmembrane region" description="Helical" evidence="6">
    <location>
        <begin position="20"/>
        <end position="45"/>
    </location>
</feature>